<feature type="region of interest" description="Disordered" evidence="5">
    <location>
        <begin position="212"/>
        <end position="231"/>
    </location>
</feature>
<reference evidence="7" key="1">
    <citation type="submission" date="2014-09" db="EMBL/GenBank/DDBJ databases">
        <title>Genome sequence of the luminous mushroom Mycena chlorophos for searching fungal bioluminescence genes.</title>
        <authorList>
            <person name="Tanaka Y."/>
            <person name="Kasuga D."/>
            <person name="Oba Y."/>
            <person name="Hase S."/>
            <person name="Sato K."/>
            <person name="Oba Y."/>
            <person name="Sakakibara Y."/>
        </authorList>
    </citation>
    <scope>NUCLEOTIDE SEQUENCE</scope>
</reference>
<feature type="compositionally biased region" description="Low complexity" evidence="5">
    <location>
        <begin position="92"/>
        <end position="115"/>
    </location>
</feature>
<dbReference type="EMBL" id="DF847675">
    <property type="protein sequence ID" value="GAT52276.1"/>
    <property type="molecule type" value="Genomic_DNA"/>
</dbReference>
<gene>
    <name evidence="7" type="ORF">MCHLO_09345</name>
</gene>
<dbReference type="Proteomes" id="UP000815677">
    <property type="component" value="Unassembled WGS sequence"/>
</dbReference>
<accession>A0ABQ0LMM0</accession>
<keyword evidence="8" id="KW-1185">Reference proteome</keyword>
<evidence type="ECO:0008006" key="9">
    <source>
        <dbReference type="Google" id="ProtNLM"/>
    </source>
</evidence>
<keyword evidence="3 6" id="KW-1133">Transmembrane helix</keyword>
<evidence type="ECO:0000256" key="6">
    <source>
        <dbReference type="SAM" id="Phobius"/>
    </source>
</evidence>
<keyword evidence="2 6" id="KW-0812">Transmembrane</keyword>
<evidence type="ECO:0000256" key="2">
    <source>
        <dbReference type="ARBA" id="ARBA00022692"/>
    </source>
</evidence>
<evidence type="ECO:0000256" key="4">
    <source>
        <dbReference type="ARBA" id="ARBA00023136"/>
    </source>
</evidence>
<sequence>MAAGNFVRPGGRLSRRNVLTLTLPETVQTVFETTQTLVSLVVDTGIVVNGFRTTATPSSTAGFTNIFEESFTTTFLATSSFTSLVTFTPSLPVSTSSSASTTSASASATGTSDASNAMVSPSESTRKTVRVPVEAVVGAGIGAALVVLICVGLAIVLCLRRRRRRKYHGTSRLSIDPDSESDARVLEDDEAALAKAMPDPLILPPVVVSPTGTGGWSGKSPEEPKSGGFFGNEKARMAQAGSVGGSFSYADSASSTGSLSSDEHVPMNIRDEIRALRSQVLSLQLANLSPDAEDAAPPQYAPAYSCWQNAGPAHISAPMSAGTA</sequence>
<proteinExistence type="predicted"/>
<evidence type="ECO:0000313" key="7">
    <source>
        <dbReference type="EMBL" id="GAT52276.1"/>
    </source>
</evidence>
<dbReference type="InterPro" id="IPR051694">
    <property type="entry name" value="Immunoregulatory_rcpt-like"/>
</dbReference>
<comment type="subcellular location">
    <subcellularLocation>
        <location evidence="1">Membrane</location>
        <topology evidence="1">Single-pass membrane protein</topology>
    </subcellularLocation>
</comment>
<feature type="region of interest" description="Disordered" evidence="5">
    <location>
        <begin position="92"/>
        <end position="125"/>
    </location>
</feature>
<name>A0ABQ0LMM0_MYCCL</name>
<keyword evidence="4 6" id="KW-0472">Membrane</keyword>
<evidence type="ECO:0000313" key="8">
    <source>
        <dbReference type="Proteomes" id="UP000815677"/>
    </source>
</evidence>
<evidence type="ECO:0000256" key="5">
    <source>
        <dbReference type="SAM" id="MobiDB-lite"/>
    </source>
</evidence>
<organism evidence="7 8">
    <name type="scientific">Mycena chlorophos</name>
    <name type="common">Agaric fungus</name>
    <name type="synonym">Agaricus chlorophos</name>
    <dbReference type="NCBI Taxonomy" id="658473"/>
    <lineage>
        <taxon>Eukaryota</taxon>
        <taxon>Fungi</taxon>
        <taxon>Dikarya</taxon>
        <taxon>Basidiomycota</taxon>
        <taxon>Agaricomycotina</taxon>
        <taxon>Agaricomycetes</taxon>
        <taxon>Agaricomycetidae</taxon>
        <taxon>Agaricales</taxon>
        <taxon>Marasmiineae</taxon>
        <taxon>Mycenaceae</taxon>
        <taxon>Mycena</taxon>
    </lineage>
</organism>
<evidence type="ECO:0000256" key="3">
    <source>
        <dbReference type="ARBA" id="ARBA00022989"/>
    </source>
</evidence>
<protein>
    <recommendedName>
        <fullName evidence="9">Mid2 domain-containing protein</fullName>
    </recommendedName>
</protein>
<feature type="transmembrane region" description="Helical" evidence="6">
    <location>
        <begin position="135"/>
        <end position="159"/>
    </location>
</feature>
<dbReference type="PANTHER" id="PTHR15549:SF30">
    <property type="entry name" value="MID2 DOMAIN-CONTAINING PROTEIN"/>
    <property type="match status" value="1"/>
</dbReference>
<evidence type="ECO:0000256" key="1">
    <source>
        <dbReference type="ARBA" id="ARBA00004167"/>
    </source>
</evidence>
<dbReference type="PANTHER" id="PTHR15549">
    <property type="entry name" value="PAIRED IMMUNOGLOBULIN-LIKE TYPE 2 RECEPTOR"/>
    <property type="match status" value="1"/>
</dbReference>